<dbReference type="InterPro" id="IPR004871">
    <property type="entry name" value="RSE1/DDB1/CPSF1_C"/>
</dbReference>
<dbReference type="EMBL" id="JARBDR010000917">
    <property type="protein sequence ID" value="KAJ8302607.1"/>
    <property type="molecule type" value="Genomic_DNA"/>
</dbReference>
<name>A0ABQ9EGA1_TEGGR</name>
<reference evidence="4 5" key="1">
    <citation type="submission" date="2022-12" db="EMBL/GenBank/DDBJ databases">
        <title>Chromosome-level genome of Tegillarca granosa.</title>
        <authorList>
            <person name="Kim J."/>
        </authorList>
    </citation>
    <scope>NUCLEOTIDE SEQUENCE [LARGE SCALE GENOMIC DNA]</scope>
    <source>
        <strain evidence="4">Teg-2019</strain>
        <tissue evidence="4">Adductor muscle</tissue>
    </source>
</reference>
<feature type="region of interest" description="Disordered" evidence="1">
    <location>
        <begin position="206"/>
        <end position="228"/>
    </location>
</feature>
<gene>
    <name evidence="4" type="ORF">KUTeg_019003</name>
</gene>
<dbReference type="InterPro" id="IPR015943">
    <property type="entry name" value="WD40/YVTN_repeat-like_dom_sf"/>
</dbReference>
<dbReference type="Proteomes" id="UP001217089">
    <property type="component" value="Unassembled WGS sequence"/>
</dbReference>
<evidence type="ECO:0000259" key="2">
    <source>
        <dbReference type="Pfam" id="PF03178"/>
    </source>
</evidence>
<dbReference type="Gene3D" id="2.130.10.10">
    <property type="entry name" value="YVTN repeat-like/Quinoprotein amine dehydrogenase"/>
    <property type="match status" value="2"/>
</dbReference>
<accession>A0ABQ9EGA1</accession>
<dbReference type="Pfam" id="PF03178">
    <property type="entry name" value="CPSF_A"/>
    <property type="match status" value="1"/>
</dbReference>
<feature type="region of interest" description="Disordered" evidence="1">
    <location>
        <begin position="68"/>
        <end position="93"/>
    </location>
</feature>
<evidence type="ECO:0008006" key="6">
    <source>
        <dbReference type="Google" id="ProtNLM"/>
    </source>
</evidence>
<feature type="compositionally biased region" description="Basic and acidic residues" evidence="1">
    <location>
        <begin position="208"/>
        <end position="228"/>
    </location>
</feature>
<evidence type="ECO:0000256" key="1">
    <source>
        <dbReference type="SAM" id="MobiDB-lite"/>
    </source>
</evidence>
<evidence type="ECO:0000313" key="5">
    <source>
        <dbReference type="Proteomes" id="UP001217089"/>
    </source>
</evidence>
<proteinExistence type="predicted"/>
<dbReference type="PANTHER" id="PTHR10644">
    <property type="entry name" value="DNA REPAIR/RNA PROCESSING CPSF FAMILY"/>
    <property type="match status" value="1"/>
</dbReference>
<comment type="caution">
    <text evidence="4">The sequence shown here is derived from an EMBL/GenBank/DDBJ whole genome shotgun (WGS) entry which is preliminary data.</text>
</comment>
<protein>
    <recommendedName>
        <fullName evidence="6">Cleavage and polyadenylation specificity factor subunit 1</fullName>
    </recommendedName>
</protein>
<feature type="domain" description="RSE1/DDB1/CPSF1 second beta-propeller" evidence="3">
    <location>
        <begin position="183"/>
        <end position="666"/>
    </location>
</feature>
<dbReference type="Pfam" id="PF23726">
    <property type="entry name" value="Beta-prop_RSE1_2nd"/>
    <property type="match status" value="1"/>
</dbReference>
<dbReference type="InterPro" id="IPR050358">
    <property type="entry name" value="RSE1/DDB1/CFT1"/>
</dbReference>
<sequence length="836" mass="94410">MTLVVDGMRSVRSFHFDKSAASVLTTCMCICDEGYLFLGSRLGNSLLLKYTEKTSDLIEPKVEQEKKGSELFYKHDEPPSKKKKKTVDGSTDMASDVSQIENLYELEVYGSAENPAGTTITSCTFEVCDNIWNIAPCGNIVMGEPAFLSEEFVGQDDPDLELVTTSGYGKNGAISVLQRSIRPQVVTTFELPGCLDMWTVRGINNDTKSNDEVKKEEKLSEGDEEKETKVEIENGHSFLILSREDSSMILQTGQDIMELDHSGFSTQTPTIFAGNIGDNKYIVQVSTAGVRLLQGVTQLQHIPIDVGSPLIHCSLSDPYIVLLSQDGQIVLLTLKPDFASNVRLVIHRPSIPQYSKIIALCTYRDVSGVFTTTTSHEEEDVIAEQKATKSAIDKAFNLDTSNIDDEDEMLYGDTDTSVFSSSFDTSIKADQSTKSTKKIKDVKPTYWVLISRDNGVLEIFTLPDLKLCYFVKNFPMGSKILVDSVQQTEKLSTGSISGSFSDRSEKSADMPVLKEILMVGLGYRNARPYLMARVEDDFYIYEAYPYYQSNIDNHLKIRFKKFQHNLIMRDRKTGKTKKRGEEEDKEDILKEGRCNKLRYFDDVAGYSGVFVCGQYPHLDIYDNKRSLRIHSMSIDGPVTSFSQFHNVNCPKGFLYFNRQGELRISVLPTHVTYDAPWPVRKVPLRCTPHFVSYHPDSKTYAVVTSTPELCDKLPKTTSEEREWDSVQKDERFVYPSLMQYSVQLFSPSSWEMVPNTRIELQEWEQVTMMKCLNLLSEETLRGYKYYLVVATNIVLGEEVTSRGRIIYEKEQKGPVTALAQVEGFLVTAIGQKCQIE</sequence>
<keyword evidence="5" id="KW-1185">Reference proteome</keyword>
<dbReference type="InterPro" id="IPR058543">
    <property type="entry name" value="Beta-prop_RSE1/DDB1/CPSF1_2nd"/>
</dbReference>
<organism evidence="4 5">
    <name type="scientific">Tegillarca granosa</name>
    <name type="common">Malaysian cockle</name>
    <name type="synonym">Anadara granosa</name>
    <dbReference type="NCBI Taxonomy" id="220873"/>
    <lineage>
        <taxon>Eukaryota</taxon>
        <taxon>Metazoa</taxon>
        <taxon>Spiralia</taxon>
        <taxon>Lophotrochozoa</taxon>
        <taxon>Mollusca</taxon>
        <taxon>Bivalvia</taxon>
        <taxon>Autobranchia</taxon>
        <taxon>Pteriomorphia</taxon>
        <taxon>Arcoida</taxon>
        <taxon>Arcoidea</taxon>
        <taxon>Arcidae</taxon>
        <taxon>Tegillarca</taxon>
    </lineage>
</organism>
<evidence type="ECO:0000259" key="3">
    <source>
        <dbReference type="Pfam" id="PF23726"/>
    </source>
</evidence>
<feature type="domain" description="RSE1/DDB1/CPSF1 C-terminal" evidence="2">
    <location>
        <begin position="739"/>
        <end position="835"/>
    </location>
</feature>
<evidence type="ECO:0000313" key="4">
    <source>
        <dbReference type="EMBL" id="KAJ8302607.1"/>
    </source>
</evidence>
<feature type="compositionally biased region" description="Basic and acidic residues" evidence="1">
    <location>
        <begin position="68"/>
        <end position="80"/>
    </location>
</feature>